<name>A0A4Q7L1Z4_9PSEU</name>
<evidence type="ECO:0000313" key="2">
    <source>
        <dbReference type="Proteomes" id="UP000294257"/>
    </source>
</evidence>
<dbReference type="SUPFAM" id="SSF56112">
    <property type="entry name" value="Protein kinase-like (PK-like)"/>
    <property type="match status" value="1"/>
</dbReference>
<dbReference type="Proteomes" id="UP000294257">
    <property type="component" value="Unassembled WGS sequence"/>
</dbReference>
<gene>
    <name evidence="1" type="ORF">EV193_102174</name>
</gene>
<organism evidence="1 2">
    <name type="scientific">Herbihabitans rhizosphaerae</name>
    <dbReference type="NCBI Taxonomy" id="1872711"/>
    <lineage>
        <taxon>Bacteria</taxon>
        <taxon>Bacillati</taxon>
        <taxon>Actinomycetota</taxon>
        <taxon>Actinomycetes</taxon>
        <taxon>Pseudonocardiales</taxon>
        <taxon>Pseudonocardiaceae</taxon>
        <taxon>Herbihabitans</taxon>
    </lineage>
</organism>
<dbReference type="AlphaFoldDB" id="A0A4Q7L1Z4"/>
<reference evidence="1 2" key="1">
    <citation type="submission" date="2019-02" db="EMBL/GenBank/DDBJ databases">
        <title>Genomic Encyclopedia of Type Strains, Phase IV (KMG-IV): sequencing the most valuable type-strain genomes for metagenomic binning, comparative biology and taxonomic classification.</title>
        <authorList>
            <person name="Goeker M."/>
        </authorList>
    </citation>
    <scope>NUCLEOTIDE SEQUENCE [LARGE SCALE GENOMIC DNA]</scope>
    <source>
        <strain evidence="1 2">DSM 101727</strain>
    </source>
</reference>
<proteinExistence type="predicted"/>
<sequence>MSDTTDADEQFAAWMRDNLAHAADHFGLVLAGEPVYGWRLRSIGSRAYSQDGDRWLRVVSQELEWAQGDHWTGTLDANTVTGIAKPRVLDVYEWSEFDWRNQRAEVMTLLSGKPCSPTDVLRTDPDLSDTWWEHLAQALDQLSRVPTSRVNADQAKVAERITERFGPNADTTVTRWETVHGDLHWSNLFRPQFGLLDWELWGRGPEGTDAATLYCFSLARPPTAERVRALFADKLDSRGGRVAQLCVIARLLRRIDGGDFPDLADPLAAHAETLLRR</sequence>
<dbReference type="Gene3D" id="3.90.1200.10">
    <property type="match status" value="1"/>
</dbReference>
<dbReference type="EMBL" id="SGWQ01000002">
    <property type="protein sequence ID" value="RZS43195.1"/>
    <property type="molecule type" value="Genomic_DNA"/>
</dbReference>
<evidence type="ECO:0000313" key="1">
    <source>
        <dbReference type="EMBL" id="RZS43195.1"/>
    </source>
</evidence>
<accession>A0A4Q7L1Z4</accession>
<evidence type="ECO:0008006" key="3">
    <source>
        <dbReference type="Google" id="ProtNLM"/>
    </source>
</evidence>
<comment type="caution">
    <text evidence="1">The sequence shown here is derived from an EMBL/GenBank/DDBJ whole genome shotgun (WGS) entry which is preliminary data.</text>
</comment>
<protein>
    <recommendedName>
        <fullName evidence="3">Phosphotransferase family enzyme</fullName>
    </recommendedName>
</protein>
<keyword evidence="2" id="KW-1185">Reference proteome</keyword>
<dbReference type="InterPro" id="IPR011009">
    <property type="entry name" value="Kinase-like_dom_sf"/>
</dbReference>
<dbReference type="OrthoDB" id="3680308at2"/>